<evidence type="ECO:0000313" key="7">
    <source>
        <dbReference type="Proteomes" id="UP000290191"/>
    </source>
</evidence>
<keyword evidence="2 4" id="KW-0238">DNA-binding</keyword>
<dbReference type="Pfam" id="PF14246">
    <property type="entry name" value="TetR_C_7"/>
    <property type="match status" value="1"/>
</dbReference>
<dbReference type="OrthoDB" id="5422199at2"/>
<name>A0A4V1LQ43_9BACT</name>
<gene>
    <name evidence="6" type="ORF">CRV06_06905</name>
</gene>
<evidence type="ECO:0000256" key="3">
    <source>
        <dbReference type="ARBA" id="ARBA00023163"/>
    </source>
</evidence>
<dbReference type="PANTHER" id="PTHR43479">
    <property type="entry name" value="ACREF/ENVCD OPERON REPRESSOR-RELATED"/>
    <property type="match status" value="1"/>
</dbReference>
<dbReference type="PROSITE" id="PS50977">
    <property type="entry name" value="HTH_TETR_2"/>
    <property type="match status" value="1"/>
</dbReference>
<dbReference type="SUPFAM" id="SSF48498">
    <property type="entry name" value="Tetracyclin repressor-like, C-terminal domain"/>
    <property type="match status" value="1"/>
</dbReference>
<dbReference type="InterPro" id="IPR001647">
    <property type="entry name" value="HTH_TetR"/>
</dbReference>
<evidence type="ECO:0000256" key="4">
    <source>
        <dbReference type="PROSITE-ProRule" id="PRU00335"/>
    </source>
</evidence>
<evidence type="ECO:0000256" key="2">
    <source>
        <dbReference type="ARBA" id="ARBA00023125"/>
    </source>
</evidence>
<proteinExistence type="predicted"/>
<sequence length="201" mass="22990">MFDKEKRREKILEAAANSFYSYGYSATSVDDIIKQVGGSKRTIYKEFGNKEGIFKELILTNTDDIIKALENENFENKTLKSNLAHFGFTLVKAYMQPKMLGIFKVILIESNRFPELAKLFFENGPQKVIKILDKIFKDAVDSKEIETYDIRDIDSFVGMLRGNLHFRVLLALEEIPSPDIIDAHVKSVVELFLNGLINKTV</sequence>
<dbReference type="Gene3D" id="1.10.10.60">
    <property type="entry name" value="Homeodomain-like"/>
    <property type="match status" value="1"/>
</dbReference>
<evidence type="ECO:0000313" key="6">
    <source>
        <dbReference type="EMBL" id="RXJ63398.1"/>
    </source>
</evidence>
<dbReference type="InterPro" id="IPR039536">
    <property type="entry name" value="TetR_C_Proteobacteria"/>
</dbReference>
<dbReference type="EMBL" id="PDKO01000004">
    <property type="protein sequence ID" value="RXJ63398.1"/>
    <property type="molecule type" value="Genomic_DNA"/>
</dbReference>
<feature type="DNA-binding region" description="H-T-H motif" evidence="4">
    <location>
        <begin position="28"/>
        <end position="47"/>
    </location>
</feature>
<dbReference type="GO" id="GO:0003677">
    <property type="term" value="F:DNA binding"/>
    <property type="evidence" value="ECO:0007669"/>
    <property type="project" value="UniProtKB-UniRule"/>
</dbReference>
<dbReference type="SUPFAM" id="SSF46689">
    <property type="entry name" value="Homeodomain-like"/>
    <property type="match status" value="1"/>
</dbReference>
<evidence type="ECO:0000256" key="1">
    <source>
        <dbReference type="ARBA" id="ARBA00023015"/>
    </source>
</evidence>
<dbReference type="AlphaFoldDB" id="A0A4V1LQ43"/>
<dbReference type="Pfam" id="PF00440">
    <property type="entry name" value="TetR_N"/>
    <property type="match status" value="1"/>
</dbReference>
<dbReference type="Proteomes" id="UP000290191">
    <property type="component" value="Unassembled WGS sequence"/>
</dbReference>
<dbReference type="Gene3D" id="1.10.357.10">
    <property type="entry name" value="Tetracycline Repressor, domain 2"/>
    <property type="match status" value="1"/>
</dbReference>
<keyword evidence="7" id="KW-1185">Reference proteome</keyword>
<dbReference type="InterPro" id="IPR009057">
    <property type="entry name" value="Homeodomain-like_sf"/>
</dbReference>
<accession>A0A4V1LQ43</accession>
<keyword evidence="3" id="KW-0804">Transcription</keyword>
<dbReference type="STRING" id="877500.GCA_000935065_00414"/>
<dbReference type="InterPro" id="IPR050624">
    <property type="entry name" value="HTH-type_Tx_Regulator"/>
</dbReference>
<reference evidence="6 7" key="1">
    <citation type="submission" date="2017-10" db="EMBL/GenBank/DDBJ databases">
        <title>Genomics of the genus Arcobacter.</title>
        <authorList>
            <person name="Perez-Cataluna A."/>
            <person name="Figueras M.J."/>
        </authorList>
    </citation>
    <scope>NUCLEOTIDE SEQUENCE [LARGE SCALE GENOMIC DNA]</scope>
    <source>
        <strain evidence="6 7">DSM 24636</strain>
    </source>
</reference>
<evidence type="ECO:0000259" key="5">
    <source>
        <dbReference type="PROSITE" id="PS50977"/>
    </source>
</evidence>
<feature type="domain" description="HTH tetR-type" evidence="5">
    <location>
        <begin position="5"/>
        <end position="65"/>
    </location>
</feature>
<dbReference type="RefSeq" id="WP_129081895.1">
    <property type="nucleotide sequence ID" value="NZ_CP041070.1"/>
</dbReference>
<dbReference type="PRINTS" id="PR00455">
    <property type="entry name" value="HTHTETR"/>
</dbReference>
<keyword evidence="1" id="KW-0805">Transcription regulation</keyword>
<dbReference type="InterPro" id="IPR036271">
    <property type="entry name" value="Tet_transcr_reg_TetR-rel_C_sf"/>
</dbReference>
<dbReference type="PANTHER" id="PTHR43479:SF11">
    <property type="entry name" value="ACREF_ENVCD OPERON REPRESSOR-RELATED"/>
    <property type="match status" value="1"/>
</dbReference>
<dbReference type="FunFam" id="1.10.10.60:FF:000141">
    <property type="entry name" value="TetR family transcriptional regulator"/>
    <property type="match status" value="1"/>
</dbReference>
<organism evidence="6 7">
    <name type="scientific">Halarcobacter anaerophilus</name>
    <dbReference type="NCBI Taxonomy" id="877500"/>
    <lineage>
        <taxon>Bacteria</taxon>
        <taxon>Pseudomonadati</taxon>
        <taxon>Campylobacterota</taxon>
        <taxon>Epsilonproteobacteria</taxon>
        <taxon>Campylobacterales</taxon>
        <taxon>Arcobacteraceae</taxon>
        <taxon>Halarcobacter</taxon>
    </lineage>
</organism>
<comment type="caution">
    <text evidence="6">The sequence shown here is derived from an EMBL/GenBank/DDBJ whole genome shotgun (WGS) entry which is preliminary data.</text>
</comment>
<protein>
    <submittedName>
        <fullName evidence="6">TetR family transcriptional regulator</fullName>
    </submittedName>
</protein>